<dbReference type="GO" id="GO:0005886">
    <property type="term" value="C:plasma membrane"/>
    <property type="evidence" value="ECO:0007669"/>
    <property type="project" value="UniProtKB-SubCell"/>
</dbReference>
<protein>
    <submittedName>
        <fullName evidence="12">LRR receptor-like serine/threonine-protein kinase ERECTA</fullName>
    </submittedName>
</protein>
<evidence type="ECO:0000256" key="8">
    <source>
        <dbReference type="ARBA" id="ARBA00022989"/>
    </source>
</evidence>
<gene>
    <name evidence="12" type="primary">ERECTA_3</name>
    <name evidence="12" type="ORF">CK203_116640</name>
</gene>
<evidence type="ECO:0000256" key="3">
    <source>
        <dbReference type="ARBA" id="ARBA00022475"/>
    </source>
</evidence>
<keyword evidence="8" id="KW-1133">Transmembrane helix</keyword>
<proteinExistence type="inferred from homology"/>
<keyword evidence="3" id="KW-1003">Cell membrane</keyword>
<dbReference type="SUPFAM" id="SSF52058">
    <property type="entry name" value="L domain-like"/>
    <property type="match status" value="1"/>
</dbReference>
<reference evidence="12 13" key="1">
    <citation type="journal article" date="2018" name="PLoS Genet.">
        <title>Population sequencing reveals clonal diversity and ancestral inbreeding in the grapevine cultivar Chardonnay.</title>
        <authorList>
            <person name="Roach M.J."/>
            <person name="Johnson D.L."/>
            <person name="Bohlmann J."/>
            <person name="van Vuuren H.J."/>
            <person name="Jones S.J."/>
            <person name="Pretorius I.S."/>
            <person name="Schmidt S.A."/>
            <person name="Borneman A.R."/>
        </authorList>
    </citation>
    <scope>NUCLEOTIDE SEQUENCE [LARGE SCALE GENOMIC DNA]</scope>
    <source>
        <strain evidence="13">cv. Chardonnay</strain>
        <tissue evidence="12">Leaf</tissue>
    </source>
</reference>
<keyword evidence="12" id="KW-0418">Kinase</keyword>
<organism evidence="12 13">
    <name type="scientific">Vitis vinifera</name>
    <name type="common">Grape</name>
    <dbReference type="NCBI Taxonomy" id="29760"/>
    <lineage>
        <taxon>Eukaryota</taxon>
        <taxon>Viridiplantae</taxon>
        <taxon>Streptophyta</taxon>
        <taxon>Embryophyta</taxon>
        <taxon>Tracheophyta</taxon>
        <taxon>Spermatophyta</taxon>
        <taxon>Magnoliopsida</taxon>
        <taxon>eudicotyledons</taxon>
        <taxon>Gunneridae</taxon>
        <taxon>Pentapetalae</taxon>
        <taxon>rosids</taxon>
        <taxon>Vitales</taxon>
        <taxon>Vitaceae</taxon>
        <taxon>Viteae</taxon>
        <taxon>Vitis</taxon>
    </lineage>
</organism>
<dbReference type="Proteomes" id="UP000288805">
    <property type="component" value="Unassembled WGS sequence"/>
</dbReference>
<dbReference type="EMBL" id="QGNW01001982">
    <property type="protein sequence ID" value="RVW26819.1"/>
    <property type="molecule type" value="Genomic_DNA"/>
</dbReference>
<evidence type="ECO:0000313" key="12">
    <source>
        <dbReference type="EMBL" id="RVW26819.1"/>
    </source>
</evidence>
<dbReference type="SMART" id="SM00369">
    <property type="entry name" value="LRR_TYP"/>
    <property type="match status" value="4"/>
</dbReference>
<comment type="subcellular location">
    <subcellularLocation>
        <location evidence="1">Cell membrane</location>
        <topology evidence="1">Single-pass type I membrane protein</topology>
    </subcellularLocation>
</comment>
<dbReference type="InterPro" id="IPR032675">
    <property type="entry name" value="LRR_dom_sf"/>
</dbReference>
<keyword evidence="9" id="KW-0472">Membrane</keyword>
<dbReference type="InterPro" id="IPR003591">
    <property type="entry name" value="Leu-rich_rpt_typical-subtyp"/>
</dbReference>
<dbReference type="Pfam" id="PF00560">
    <property type="entry name" value="LRR_1"/>
    <property type="match status" value="5"/>
</dbReference>
<evidence type="ECO:0000256" key="2">
    <source>
        <dbReference type="ARBA" id="ARBA00009592"/>
    </source>
</evidence>
<dbReference type="PROSITE" id="PS51450">
    <property type="entry name" value="LRR"/>
    <property type="match status" value="1"/>
</dbReference>
<evidence type="ECO:0000256" key="11">
    <source>
        <dbReference type="ARBA" id="ARBA00023180"/>
    </source>
</evidence>
<accession>A0A438CUE4</accession>
<keyword evidence="5" id="KW-0812">Transmembrane</keyword>
<dbReference type="Gene3D" id="3.80.10.10">
    <property type="entry name" value="Ribonuclease Inhibitor"/>
    <property type="match status" value="1"/>
</dbReference>
<dbReference type="GO" id="GO:0016301">
    <property type="term" value="F:kinase activity"/>
    <property type="evidence" value="ECO:0007669"/>
    <property type="project" value="UniProtKB-KW"/>
</dbReference>
<dbReference type="AlphaFoldDB" id="A0A438CUE4"/>
<dbReference type="InterPro" id="IPR046956">
    <property type="entry name" value="RLP23-like"/>
</dbReference>
<evidence type="ECO:0000256" key="9">
    <source>
        <dbReference type="ARBA" id="ARBA00023136"/>
    </source>
</evidence>
<comment type="caution">
    <text evidence="12">The sequence shown here is derived from an EMBL/GenBank/DDBJ whole genome shotgun (WGS) entry which is preliminary data.</text>
</comment>
<evidence type="ECO:0000256" key="5">
    <source>
        <dbReference type="ARBA" id="ARBA00022692"/>
    </source>
</evidence>
<dbReference type="Pfam" id="PF13855">
    <property type="entry name" value="LRR_8"/>
    <property type="match status" value="1"/>
</dbReference>
<evidence type="ECO:0000256" key="10">
    <source>
        <dbReference type="ARBA" id="ARBA00023170"/>
    </source>
</evidence>
<name>A0A438CUE4_VITVI</name>
<evidence type="ECO:0000256" key="1">
    <source>
        <dbReference type="ARBA" id="ARBA00004251"/>
    </source>
</evidence>
<evidence type="ECO:0000256" key="4">
    <source>
        <dbReference type="ARBA" id="ARBA00022614"/>
    </source>
</evidence>
<evidence type="ECO:0000256" key="7">
    <source>
        <dbReference type="ARBA" id="ARBA00022737"/>
    </source>
</evidence>
<keyword evidence="6" id="KW-0732">Signal</keyword>
<keyword evidence="12" id="KW-0808">Transferase</keyword>
<keyword evidence="7" id="KW-0677">Repeat</keyword>
<keyword evidence="4" id="KW-0433">Leucine-rich repeat</keyword>
<evidence type="ECO:0000313" key="13">
    <source>
        <dbReference type="Proteomes" id="UP000288805"/>
    </source>
</evidence>
<keyword evidence="11" id="KW-0325">Glycoprotein</keyword>
<evidence type="ECO:0000256" key="6">
    <source>
        <dbReference type="ARBA" id="ARBA00022729"/>
    </source>
</evidence>
<comment type="similarity">
    <text evidence="2">Belongs to the RLP family.</text>
</comment>
<dbReference type="PRINTS" id="PR00019">
    <property type="entry name" value="LEURICHRPT"/>
</dbReference>
<dbReference type="PANTHER" id="PTHR48063">
    <property type="entry name" value="LRR RECEPTOR-LIKE KINASE"/>
    <property type="match status" value="1"/>
</dbReference>
<keyword evidence="10 12" id="KW-0675">Receptor</keyword>
<dbReference type="InterPro" id="IPR001611">
    <property type="entry name" value="Leu-rich_rpt"/>
</dbReference>
<dbReference type="FunFam" id="3.80.10.10:FF:001362">
    <property type="entry name" value="Lrr receptor-like serinethreonine-protein kinase gso2"/>
    <property type="match status" value="1"/>
</dbReference>
<dbReference type="PANTHER" id="PTHR48063:SF98">
    <property type="entry name" value="LRR RECEPTOR-LIKE SERINE_THREONINE-PROTEIN KINASE FLS2"/>
    <property type="match status" value="1"/>
</dbReference>
<sequence>MSSLEYLDLQSSELDDEIPDTIGDMGSLAYLDLFRKSTGSIPDTVGKMVLLSHLDLSQSTAGSIPDTVGKMVLLSHLDLSAINCRAPFQIQLGTWFLLKNSISLRIIFKLAPDFVACANDTLETLSLSDNQFNGSVPALIGFSSLRELHLDFNQLNGTLPESVGQLANLQSLDIASNSLQGTINEAHLFNLSQLSYLDLSSNSLTFNMSLECPPRLVLECNHLNCHNLELSGKIPEWIGGSLPNLIVLNLGSNRFSGVICPELCQLKNIQILDLSSNNILGVVPRCVGGFTAMTKKGSLVIAHNYSFTRCRYHKASLVEISDLSVLDLSDNNLSGKIPQGTQLQSFNIDSYKGNPALCGLPLLKKTATLVLAILAWLNANRCPSFYD</sequence>